<keyword evidence="1" id="KW-1133">Transmembrane helix</keyword>
<evidence type="ECO:0000256" key="1">
    <source>
        <dbReference type="SAM" id="Phobius"/>
    </source>
</evidence>
<keyword evidence="1" id="KW-0472">Membrane</keyword>
<dbReference type="Proteomes" id="UP000466694">
    <property type="component" value="Unassembled WGS sequence"/>
</dbReference>
<feature type="transmembrane region" description="Helical" evidence="1">
    <location>
        <begin position="156"/>
        <end position="176"/>
    </location>
</feature>
<feature type="transmembrane region" description="Helical" evidence="1">
    <location>
        <begin position="67"/>
        <end position="87"/>
    </location>
</feature>
<feature type="transmembrane region" description="Helical" evidence="1">
    <location>
        <begin position="182"/>
        <end position="200"/>
    </location>
</feature>
<evidence type="ECO:0000313" key="3">
    <source>
        <dbReference type="Proteomes" id="UP000466694"/>
    </source>
</evidence>
<dbReference type="EMBL" id="WISZ01000207">
    <property type="protein sequence ID" value="MQX11996.1"/>
    <property type="molecule type" value="Genomic_DNA"/>
</dbReference>
<accession>A0A844AKU3</accession>
<comment type="caution">
    <text evidence="2">The sequence shown here is derived from an EMBL/GenBank/DDBJ whole genome shotgun (WGS) entry which is preliminary data.</text>
</comment>
<feature type="transmembrane region" description="Helical" evidence="1">
    <location>
        <begin position="42"/>
        <end position="61"/>
    </location>
</feature>
<dbReference type="AlphaFoldDB" id="A0A844AKU3"/>
<dbReference type="GeneID" id="48975254"/>
<reference evidence="2 3" key="1">
    <citation type="journal article" date="2013" name="Genome Biol.">
        <title>Comparative genomics of the core and accessory genomes of 48 Sinorhizobium strains comprising five genospecies.</title>
        <authorList>
            <person name="Sugawara M."/>
            <person name="Epstein B."/>
            <person name="Badgley B.D."/>
            <person name="Unno T."/>
            <person name="Xu L."/>
            <person name="Reese J."/>
            <person name="Gyaneshwar P."/>
            <person name="Denny R."/>
            <person name="Mudge J."/>
            <person name="Bharti A.K."/>
            <person name="Farmer A.D."/>
            <person name="May G.D."/>
            <person name="Woodward J.E."/>
            <person name="Medigue C."/>
            <person name="Vallenet D."/>
            <person name="Lajus A."/>
            <person name="Rouy Z."/>
            <person name="Martinez-Vaz B."/>
            <person name="Tiffin P."/>
            <person name="Young N.D."/>
            <person name="Sadowsky M.J."/>
        </authorList>
    </citation>
    <scope>NUCLEOTIDE SEQUENCE [LARGE SCALE GENOMIC DNA]</scope>
    <source>
        <strain evidence="2 3">USDA205</strain>
    </source>
</reference>
<protein>
    <submittedName>
        <fullName evidence="2">Uncharacterized protein</fullName>
    </submittedName>
</protein>
<sequence>MFDRGLNWERRADGTILYRRTPSEPPFIIDERALGQILRFKFMIPLMSFLTLLPAVSLGPVARHGHVSFAVPVGAFLLGAAFFYAYFRSVERRIKRILAEARPSVQAPEPYKTPRDARGWKTLDDGSVQYWSRTMPRPVVMTPQQFAAIGNENSKVLACALLSAIILVLTDGYRWVGDINNGTAIAILMAVLLFNALYIARFRERRHATLKALPPAPSNAKVQPPLAVMQALLVAASVLREKVAGASVLMLLILGFASLFGMFSTGSTLIQLNEGVAFYFGKRNSFPMGPALPVGAFLVSVLLAKWTASALVARVGRKRD</sequence>
<name>A0A844AKU3_RHIFR</name>
<proteinExistence type="predicted"/>
<keyword evidence="1" id="KW-0812">Transmembrane</keyword>
<feature type="transmembrane region" description="Helical" evidence="1">
    <location>
        <begin position="248"/>
        <end position="270"/>
    </location>
</feature>
<feature type="transmembrane region" description="Helical" evidence="1">
    <location>
        <begin position="290"/>
        <end position="313"/>
    </location>
</feature>
<organism evidence="2 3">
    <name type="scientific">Rhizobium fredii</name>
    <name type="common">Sinorhizobium fredii</name>
    <dbReference type="NCBI Taxonomy" id="380"/>
    <lineage>
        <taxon>Bacteria</taxon>
        <taxon>Pseudomonadati</taxon>
        <taxon>Pseudomonadota</taxon>
        <taxon>Alphaproteobacteria</taxon>
        <taxon>Hyphomicrobiales</taxon>
        <taxon>Rhizobiaceae</taxon>
        <taxon>Sinorhizobium/Ensifer group</taxon>
        <taxon>Sinorhizobium</taxon>
    </lineage>
</organism>
<gene>
    <name evidence="2" type="ORF">GHK48_28055</name>
</gene>
<dbReference type="RefSeq" id="WP_014330679.1">
    <property type="nucleotide sequence ID" value="NZ_BJNI01000029.1"/>
</dbReference>
<evidence type="ECO:0000313" key="2">
    <source>
        <dbReference type="EMBL" id="MQX11996.1"/>
    </source>
</evidence>